<keyword evidence="4" id="KW-0812">Transmembrane</keyword>
<keyword evidence="7" id="KW-0472">Membrane</keyword>
<dbReference type="PANTHER" id="PTHR10896:SF17">
    <property type="entry name" value="BETA-1,4-XYLOSYLTRANSFERASE IRX14H-RELATED"/>
    <property type="match status" value="1"/>
</dbReference>
<dbReference type="AlphaFoldDB" id="D8S0C7"/>
<evidence type="ECO:0000313" key="11">
    <source>
        <dbReference type="EMBL" id="EFJ21904.1"/>
    </source>
</evidence>
<dbReference type="GO" id="GO:0015018">
    <property type="term" value="F:galactosylgalactosylxylosylprotein 3-beta-glucuronosyltransferase activity"/>
    <property type="evidence" value="ECO:0007669"/>
    <property type="project" value="InterPro"/>
</dbReference>
<feature type="region of interest" description="Disordered" evidence="10">
    <location>
        <begin position="375"/>
        <end position="408"/>
    </location>
</feature>
<comment type="similarity">
    <text evidence="2 9">Belongs to the glycosyltransferase 43 family.</text>
</comment>
<feature type="compositionally biased region" description="Acidic residues" evidence="10">
    <location>
        <begin position="375"/>
        <end position="400"/>
    </location>
</feature>
<dbReference type="GO" id="GO:0009834">
    <property type="term" value="P:plant-type secondary cell wall biogenesis"/>
    <property type="evidence" value="ECO:0000318"/>
    <property type="project" value="GO_Central"/>
</dbReference>
<feature type="compositionally biased region" description="Low complexity" evidence="10">
    <location>
        <begin position="25"/>
        <end position="37"/>
    </location>
</feature>
<feature type="non-terminal residue" evidence="11">
    <location>
        <position position="505"/>
    </location>
</feature>
<dbReference type="eggNOG" id="KOG1476">
    <property type="taxonomic scope" value="Eukaryota"/>
</dbReference>
<dbReference type="GO" id="GO:0042285">
    <property type="term" value="F:xylosyltransferase activity"/>
    <property type="evidence" value="ECO:0000318"/>
    <property type="project" value="GO_Central"/>
</dbReference>
<keyword evidence="9" id="KW-0333">Golgi apparatus</keyword>
<dbReference type="PANTHER" id="PTHR10896">
    <property type="entry name" value="GALACTOSYLGALACTOSYLXYLOSYLPROTEIN 3-BETA-GLUCURONOSYLTRANSFERASE BETA-1,3-GLUCURONYLTRANSFERASE"/>
    <property type="match status" value="1"/>
</dbReference>
<dbReference type="GO" id="GO:0071555">
    <property type="term" value="P:cell wall organization"/>
    <property type="evidence" value="ECO:0007669"/>
    <property type="project" value="UniProtKB-KW"/>
</dbReference>
<keyword evidence="3 9" id="KW-0808">Transferase</keyword>
<comment type="subcellular location">
    <subcellularLocation>
        <location evidence="1 9">Golgi apparatus membrane</location>
        <topology evidence="1 9">Single-pass type II membrane protein</topology>
    </subcellularLocation>
</comment>
<dbReference type="OMA" id="LLHGICC"/>
<evidence type="ECO:0000256" key="8">
    <source>
        <dbReference type="ARBA" id="ARBA00023180"/>
    </source>
</evidence>
<name>D8S0C7_SELML</name>
<evidence type="ECO:0000256" key="10">
    <source>
        <dbReference type="SAM" id="MobiDB-lite"/>
    </source>
</evidence>
<evidence type="ECO:0000256" key="5">
    <source>
        <dbReference type="ARBA" id="ARBA00022968"/>
    </source>
</evidence>
<accession>D8S0C7</accession>
<reference evidence="11 12" key="1">
    <citation type="journal article" date="2011" name="Science">
        <title>The Selaginella genome identifies genetic changes associated with the evolution of vascular plants.</title>
        <authorList>
            <person name="Banks J.A."/>
            <person name="Nishiyama T."/>
            <person name="Hasebe M."/>
            <person name="Bowman J.L."/>
            <person name="Gribskov M."/>
            <person name="dePamphilis C."/>
            <person name="Albert V.A."/>
            <person name="Aono N."/>
            <person name="Aoyama T."/>
            <person name="Ambrose B.A."/>
            <person name="Ashton N.W."/>
            <person name="Axtell M.J."/>
            <person name="Barker E."/>
            <person name="Barker M.S."/>
            <person name="Bennetzen J.L."/>
            <person name="Bonawitz N.D."/>
            <person name="Chapple C."/>
            <person name="Cheng C."/>
            <person name="Correa L.G."/>
            <person name="Dacre M."/>
            <person name="DeBarry J."/>
            <person name="Dreyer I."/>
            <person name="Elias M."/>
            <person name="Engstrom E.M."/>
            <person name="Estelle M."/>
            <person name="Feng L."/>
            <person name="Finet C."/>
            <person name="Floyd S.K."/>
            <person name="Frommer W.B."/>
            <person name="Fujita T."/>
            <person name="Gramzow L."/>
            <person name="Gutensohn M."/>
            <person name="Harholt J."/>
            <person name="Hattori M."/>
            <person name="Heyl A."/>
            <person name="Hirai T."/>
            <person name="Hiwatashi Y."/>
            <person name="Ishikawa M."/>
            <person name="Iwata M."/>
            <person name="Karol K.G."/>
            <person name="Koehler B."/>
            <person name="Kolukisaoglu U."/>
            <person name="Kubo M."/>
            <person name="Kurata T."/>
            <person name="Lalonde S."/>
            <person name="Li K."/>
            <person name="Li Y."/>
            <person name="Litt A."/>
            <person name="Lyons E."/>
            <person name="Manning G."/>
            <person name="Maruyama T."/>
            <person name="Michael T.P."/>
            <person name="Mikami K."/>
            <person name="Miyazaki S."/>
            <person name="Morinaga S."/>
            <person name="Murata T."/>
            <person name="Mueller-Roeber B."/>
            <person name="Nelson D.R."/>
            <person name="Obara M."/>
            <person name="Oguri Y."/>
            <person name="Olmstead R.G."/>
            <person name="Onodera N."/>
            <person name="Petersen B.L."/>
            <person name="Pils B."/>
            <person name="Prigge M."/>
            <person name="Rensing S.A."/>
            <person name="Riano-Pachon D.M."/>
            <person name="Roberts A.W."/>
            <person name="Sato Y."/>
            <person name="Scheller H.V."/>
            <person name="Schulz B."/>
            <person name="Schulz C."/>
            <person name="Shakirov E.V."/>
            <person name="Shibagaki N."/>
            <person name="Shinohara N."/>
            <person name="Shippen D.E."/>
            <person name="Soerensen I."/>
            <person name="Sotooka R."/>
            <person name="Sugimoto N."/>
            <person name="Sugita M."/>
            <person name="Sumikawa N."/>
            <person name="Tanurdzic M."/>
            <person name="Theissen G."/>
            <person name="Ulvskov P."/>
            <person name="Wakazuki S."/>
            <person name="Weng J.K."/>
            <person name="Willats W.W."/>
            <person name="Wipf D."/>
            <person name="Wolf P.G."/>
            <person name="Yang L."/>
            <person name="Zimmer A.D."/>
            <person name="Zhu Q."/>
            <person name="Mitros T."/>
            <person name="Hellsten U."/>
            <person name="Loque D."/>
            <person name="Otillar R."/>
            <person name="Salamov A."/>
            <person name="Schmutz J."/>
            <person name="Shapiro H."/>
            <person name="Lindquist E."/>
            <person name="Lucas S."/>
            <person name="Rokhsar D."/>
            <person name="Grigoriev I.V."/>
        </authorList>
    </citation>
    <scope>NUCLEOTIDE SEQUENCE [LARGE SCALE GENOMIC DNA]</scope>
</reference>
<dbReference type="KEGG" id="smo:SELMODRAFT_451106"/>
<dbReference type="SUPFAM" id="SSF53448">
    <property type="entry name" value="Nucleotide-diphospho-sugar transferases"/>
    <property type="match status" value="1"/>
</dbReference>
<evidence type="ECO:0000256" key="9">
    <source>
        <dbReference type="RuleBase" id="RU363127"/>
    </source>
</evidence>
<evidence type="ECO:0000256" key="6">
    <source>
        <dbReference type="ARBA" id="ARBA00022989"/>
    </source>
</evidence>
<dbReference type="Proteomes" id="UP000001514">
    <property type="component" value="Unassembled WGS sequence"/>
</dbReference>
<evidence type="ECO:0000256" key="1">
    <source>
        <dbReference type="ARBA" id="ARBA00004323"/>
    </source>
</evidence>
<organism evidence="12">
    <name type="scientific">Selaginella moellendorffii</name>
    <name type="common">Spikemoss</name>
    <dbReference type="NCBI Taxonomy" id="88036"/>
    <lineage>
        <taxon>Eukaryota</taxon>
        <taxon>Viridiplantae</taxon>
        <taxon>Streptophyta</taxon>
        <taxon>Embryophyta</taxon>
        <taxon>Tracheophyta</taxon>
        <taxon>Lycopodiopsida</taxon>
        <taxon>Selaginellales</taxon>
        <taxon>Selaginellaceae</taxon>
        <taxon>Selaginella</taxon>
    </lineage>
</organism>
<sequence length="505" mass="55532">MKSGSAAAGGVLHPVLRRSLTNAASTPRKSSGSSSPERGGGGGVLIGPGPLIRLCLHAVACIASLVIGFRFSRETLLVLLIDVGIKFPYVEPGLGVRDGVRDGGGRLPEARTKSGRVHVGRHEILIRPWPHPDSAEIYRAHALLERVQVEQQSLYGPKERKTVIAITPTFARTFQAIHLLGVMHTLRAAPGPVIWIVVEAGGRSNETASILASSRLEFVHLGVKDAMPVAWEQRRRMETRLRIEGLSHVRREKLDGLILFTDDSNVHSLQLFDEIQKVKWIGALSVGLLETGSGATETASSMVAAASSAKPRLPVQGPACNETCHVVGWHVLRPSPVDGEDDSSSSFTDVAGGLTDVATHLEWSGFVINSRAVWDEAESENEEEEASSSTMEDEQQEEDAERASTRRKPEWINEWKEWISEDSGSPLRLAKDQGFIEALGNCGREVMLWWIRVEARADSRYPPRQVALCPTRGYHIYQLTRLPHRWSLTSPLEITVPAQRTPWPE</sequence>
<evidence type="ECO:0000256" key="2">
    <source>
        <dbReference type="ARBA" id="ARBA00007706"/>
    </source>
</evidence>
<keyword evidence="9" id="KW-0961">Cell wall biogenesis/degradation</keyword>
<dbReference type="InParanoid" id="D8S0C7"/>
<dbReference type="GO" id="GO:0000139">
    <property type="term" value="C:Golgi membrane"/>
    <property type="evidence" value="ECO:0000318"/>
    <property type="project" value="GO_Central"/>
</dbReference>
<feature type="region of interest" description="Disordered" evidence="10">
    <location>
        <begin position="21"/>
        <end position="41"/>
    </location>
</feature>
<evidence type="ECO:0000256" key="7">
    <source>
        <dbReference type="ARBA" id="ARBA00023136"/>
    </source>
</evidence>
<gene>
    <name evidence="11" type="primary">GT43B1-1</name>
    <name evidence="11" type="ORF">SELMODRAFT_451106</name>
</gene>
<evidence type="ECO:0000256" key="4">
    <source>
        <dbReference type="ARBA" id="ARBA00022692"/>
    </source>
</evidence>
<dbReference type="GO" id="GO:0010417">
    <property type="term" value="P:glucuronoxylan biosynthetic process"/>
    <property type="evidence" value="ECO:0000318"/>
    <property type="project" value="GO_Central"/>
</dbReference>
<dbReference type="EMBL" id="GL377597">
    <property type="protein sequence ID" value="EFJ21904.1"/>
    <property type="molecule type" value="Genomic_DNA"/>
</dbReference>
<dbReference type="FunCoup" id="D8S0C7">
    <property type="interactions" value="1680"/>
</dbReference>
<dbReference type="EC" id="2.4.-.-" evidence="9"/>
<dbReference type="InterPro" id="IPR005027">
    <property type="entry name" value="Glyco_trans_43"/>
</dbReference>
<dbReference type="Pfam" id="PF03360">
    <property type="entry name" value="Glyco_transf_43"/>
    <property type="match status" value="1"/>
</dbReference>
<evidence type="ECO:0000256" key="3">
    <source>
        <dbReference type="ARBA" id="ARBA00022679"/>
    </source>
</evidence>
<protein>
    <recommendedName>
        <fullName evidence="9">Glycosyltransferases</fullName>
        <ecNumber evidence="9">2.4.-.-</ecNumber>
    </recommendedName>
</protein>
<comment type="function">
    <text evidence="9">Involved in the synthesis of glucuronoxylan hemicellulose in secondary cell walls.</text>
</comment>
<dbReference type="Gene3D" id="3.90.550.10">
    <property type="entry name" value="Spore Coat Polysaccharide Biosynthesis Protein SpsA, Chain A"/>
    <property type="match status" value="1"/>
</dbReference>
<keyword evidence="6" id="KW-1133">Transmembrane helix</keyword>
<keyword evidence="5 9" id="KW-0735">Signal-anchor</keyword>
<keyword evidence="12" id="KW-1185">Reference proteome</keyword>
<dbReference type="Gramene" id="EFJ21904">
    <property type="protein sequence ID" value="EFJ21904"/>
    <property type="gene ID" value="SELMODRAFT_451106"/>
</dbReference>
<dbReference type="HOGENOM" id="CLU_042214_1_0_1"/>
<proteinExistence type="inferred from homology"/>
<keyword evidence="8" id="KW-0325">Glycoprotein</keyword>
<dbReference type="InterPro" id="IPR029044">
    <property type="entry name" value="Nucleotide-diphossugar_trans"/>
</dbReference>
<evidence type="ECO:0000313" key="12">
    <source>
        <dbReference type="Proteomes" id="UP000001514"/>
    </source>
</evidence>